<name>A0A1Q3C561_CEPFO</name>
<dbReference type="InterPro" id="IPR001360">
    <property type="entry name" value="Glyco_hydro_1"/>
</dbReference>
<comment type="caution">
    <text evidence="5">The sequence shown here is derived from an EMBL/GenBank/DDBJ whole genome shotgun (WGS) entry which is preliminary data.</text>
</comment>
<dbReference type="EMBL" id="BDDD01001333">
    <property type="protein sequence ID" value="GAV75223.1"/>
    <property type="molecule type" value="Genomic_DNA"/>
</dbReference>
<dbReference type="Gene3D" id="3.20.20.80">
    <property type="entry name" value="Glycosidases"/>
    <property type="match status" value="1"/>
</dbReference>
<organism evidence="5 6">
    <name type="scientific">Cephalotus follicularis</name>
    <name type="common">Albany pitcher plant</name>
    <dbReference type="NCBI Taxonomy" id="3775"/>
    <lineage>
        <taxon>Eukaryota</taxon>
        <taxon>Viridiplantae</taxon>
        <taxon>Streptophyta</taxon>
        <taxon>Embryophyta</taxon>
        <taxon>Tracheophyta</taxon>
        <taxon>Spermatophyta</taxon>
        <taxon>Magnoliopsida</taxon>
        <taxon>eudicotyledons</taxon>
        <taxon>Gunneridae</taxon>
        <taxon>Pentapetalae</taxon>
        <taxon>rosids</taxon>
        <taxon>fabids</taxon>
        <taxon>Oxalidales</taxon>
        <taxon>Cephalotaceae</taxon>
        <taxon>Cephalotus</taxon>
    </lineage>
</organism>
<feature type="non-terminal residue" evidence="5">
    <location>
        <position position="416"/>
    </location>
</feature>
<proteinExistence type="inferred from homology"/>
<dbReference type="AlphaFoldDB" id="A0A1Q3C561"/>
<accession>A0A1Q3C561</accession>
<keyword evidence="6" id="KW-1185">Reference proteome</keyword>
<dbReference type="GO" id="GO:0005975">
    <property type="term" value="P:carbohydrate metabolic process"/>
    <property type="evidence" value="ECO:0007669"/>
    <property type="project" value="InterPro"/>
</dbReference>
<dbReference type="Proteomes" id="UP000187406">
    <property type="component" value="Unassembled WGS sequence"/>
</dbReference>
<dbReference type="InParanoid" id="A0A1Q3C561"/>
<sequence>EDVKFLKDLGVDVYRFSIPWTRILPQGTLSGGVNNEGIDHYNSLIDELLKNGITPFVTLLHFDWPQTLQAKYGGFLDRRIVDDFKDYCELCFKTYGDRVKNWITINEPLVIAKFGHDVGFAPPGRCSNRTNCPAGNSSIEPYIVTHNLLLAHGAVATLYKEKFQAHQGGEIGISLVGQHYVPYNATSIEDKRAANRLMDFELGWYMEPLVYGSYPISMRRLVNDRLPMFTEEDKKTVQGSADFIGINYYTTRYVKNIHLNLNASPVSFSQDARGEVLVFKDGVPIGPKAGGSMFVYIYPQGLEELMLFMKYKYQNPKIYITENGVTEQRNDSIAIVQAVKDQHRIDFVVEHLTRIRNAIARGVNIKGYFYWSLFDDFEWVEGYLVRFGLYYVDYNNNLTRIPKESAKWYHDFMKGT</sequence>
<dbReference type="SUPFAM" id="SSF51445">
    <property type="entry name" value="(Trans)glycosidases"/>
    <property type="match status" value="1"/>
</dbReference>
<evidence type="ECO:0000256" key="2">
    <source>
        <dbReference type="ARBA" id="ARBA00022801"/>
    </source>
</evidence>
<keyword evidence="3" id="KW-0326">Glycosidase</keyword>
<evidence type="ECO:0000313" key="6">
    <source>
        <dbReference type="Proteomes" id="UP000187406"/>
    </source>
</evidence>
<gene>
    <name evidence="5" type="ORF">CFOL_v3_18702</name>
</gene>
<evidence type="ECO:0000256" key="1">
    <source>
        <dbReference type="ARBA" id="ARBA00010838"/>
    </source>
</evidence>
<keyword evidence="2" id="KW-0378">Hydrolase</keyword>
<dbReference type="FunFam" id="3.20.20.80:FF:000020">
    <property type="entry name" value="Beta-glucosidase 12"/>
    <property type="match status" value="1"/>
</dbReference>
<evidence type="ECO:0000256" key="3">
    <source>
        <dbReference type="ARBA" id="ARBA00023295"/>
    </source>
</evidence>
<dbReference type="PRINTS" id="PR00131">
    <property type="entry name" value="GLHYDRLASE1"/>
</dbReference>
<dbReference type="PANTHER" id="PTHR10353">
    <property type="entry name" value="GLYCOSYL HYDROLASE"/>
    <property type="match status" value="1"/>
</dbReference>
<dbReference type="OrthoDB" id="65569at2759"/>
<reference evidence="6" key="1">
    <citation type="submission" date="2016-04" db="EMBL/GenBank/DDBJ databases">
        <title>Cephalotus genome sequencing.</title>
        <authorList>
            <person name="Fukushima K."/>
            <person name="Hasebe M."/>
            <person name="Fang X."/>
        </authorList>
    </citation>
    <scope>NUCLEOTIDE SEQUENCE [LARGE SCALE GENOMIC DNA]</scope>
    <source>
        <strain evidence="6">cv. St1</strain>
    </source>
</reference>
<dbReference type="InterPro" id="IPR017853">
    <property type="entry name" value="GH"/>
</dbReference>
<evidence type="ECO:0000256" key="4">
    <source>
        <dbReference type="RuleBase" id="RU003690"/>
    </source>
</evidence>
<dbReference type="GO" id="GO:0008422">
    <property type="term" value="F:beta-glucosidase activity"/>
    <property type="evidence" value="ECO:0007669"/>
    <property type="project" value="TreeGrafter"/>
</dbReference>
<dbReference type="PANTHER" id="PTHR10353:SF154">
    <property type="entry name" value="BETA-GLUCOSIDASE 9-RELATED"/>
    <property type="match status" value="1"/>
</dbReference>
<feature type="non-terminal residue" evidence="5">
    <location>
        <position position="1"/>
    </location>
</feature>
<evidence type="ECO:0000313" key="5">
    <source>
        <dbReference type="EMBL" id="GAV75223.1"/>
    </source>
</evidence>
<dbReference type="STRING" id="3775.A0A1Q3C561"/>
<protein>
    <submittedName>
        <fullName evidence="5">Glyco_hydro_1 domain-containing protein</fullName>
    </submittedName>
</protein>
<comment type="similarity">
    <text evidence="1 4">Belongs to the glycosyl hydrolase 1 family.</text>
</comment>
<dbReference type="Pfam" id="PF00232">
    <property type="entry name" value="Glyco_hydro_1"/>
    <property type="match status" value="1"/>
</dbReference>